<feature type="domain" description="DUF6314" evidence="1">
    <location>
        <begin position="4"/>
        <end position="135"/>
    </location>
</feature>
<dbReference type="OrthoDB" id="3296280at2"/>
<name>A0A3B0BY54_9ACTN</name>
<proteinExistence type="predicted"/>
<reference evidence="2 3" key="1">
    <citation type="journal article" date="2015" name="Antonie Van Leeuwenhoek">
        <title>Streptomyces klenkii sp. nov., isolated from deep marine sediment.</title>
        <authorList>
            <person name="Veyisoglu A."/>
            <person name="Sahin N."/>
        </authorList>
    </citation>
    <scope>NUCLEOTIDE SEQUENCE [LARGE SCALE GENOMIC DNA]</scope>
    <source>
        <strain evidence="2 3">KCTC 29202</strain>
    </source>
</reference>
<comment type="caution">
    <text evidence="2">The sequence shown here is derived from an EMBL/GenBank/DDBJ whole genome shotgun (WGS) entry which is preliminary data.</text>
</comment>
<dbReference type="AlphaFoldDB" id="A0A3B0BY54"/>
<gene>
    <name evidence="2" type="ORF">D7231_01135</name>
</gene>
<dbReference type="Proteomes" id="UP000270343">
    <property type="component" value="Unassembled WGS sequence"/>
</dbReference>
<keyword evidence="3" id="KW-1185">Reference proteome</keyword>
<dbReference type="Pfam" id="PF19834">
    <property type="entry name" value="DUF6314"/>
    <property type="match status" value="1"/>
</dbReference>
<sequence length="141" mass="15286">MDYLTGEWTVERTLVDLGAGRSGSFRGTAVFGAAGDGRVSHTEEGELRWDGGTPGRAGRTLVLLPGADGTCEVMFADGRFFHDLDLRTGGWAVCHPCAADRYEGAFAVVSRDEWQVRWRTTGPAKDHLQRTVYRRGPAAGA</sequence>
<evidence type="ECO:0000313" key="2">
    <source>
        <dbReference type="EMBL" id="RKN77760.1"/>
    </source>
</evidence>
<accession>A0A3B0BY54</accession>
<organism evidence="2 3">
    <name type="scientific">Streptomyces klenkii</name>
    <dbReference type="NCBI Taxonomy" id="1420899"/>
    <lineage>
        <taxon>Bacteria</taxon>
        <taxon>Bacillati</taxon>
        <taxon>Actinomycetota</taxon>
        <taxon>Actinomycetes</taxon>
        <taxon>Kitasatosporales</taxon>
        <taxon>Streptomycetaceae</taxon>
        <taxon>Streptomyces</taxon>
    </lineage>
</organism>
<dbReference type="EMBL" id="RBAM01000001">
    <property type="protein sequence ID" value="RKN77760.1"/>
    <property type="molecule type" value="Genomic_DNA"/>
</dbReference>
<dbReference type="InterPro" id="IPR045632">
    <property type="entry name" value="DUF6314"/>
</dbReference>
<evidence type="ECO:0000313" key="3">
    <source>
        <dbReference type="Proteomes" id="UP000270343"/>
    </source>
</evidence>
<protein>
    <recommendedName>
        <fullName evidence="1">DUF6314 domain-containing protein</fullName>
    </recommendedName>
</protein>
<evidence type="ECO:0000259" key="1">
    <source>
        <dbReference type="Pfam" id="PF19834"/>
    </source>
</evidence>